<dbReference type="RefSeq" id="WP_131584690.1">
    <property type="nucleotide sequence ID" value="NZ_SJZJ01000022.1"/>
</dbReference>
<accession>A0A4R1BX31</accession>
<dbReference type="EMBL" id="SJZJ01000022">
    <property type="protein sequence ID" value="TCJ22594.1"/>
    <property type="molecule type" value="Genomic_DNA"/>
</dbReference>
<dbReference type="AlphaFoldDB" id="A0A4R1BX31"/>
<dbReference type="Proteomes" id="UP000295453">
    <property type="component" value="Unassembled WGS sequence"/>
</dbReference>
<organism evidence="1 2">
    <name type="scientific">Nocardioides jejuensis</name>
    <dbReference type="NCBI Taxonomy" id="2502782"/>
    <lineage>
        <taxon>Bacteria</taxon>
        <taxon>Bacillati</taxon>
        <taxon>Actinomycetota</taxon>
        <taxon>Actinomycetes</taxon>
        <taxon>Propionibacteriales</taxon>
        <taxon>Nocardioidaceae</taxon>
        <taxon>Nocardioides</taxon>
    </lineage>
</organism>
<name>A0A4R1BX31_9ACTN</name>
<sequence>MKRVLVVDGANVVGARPDGWWKDRAGAARRLHEQLLVADIAYDAVVLVLEGQAKGGVRAGRDRDVRVVHAPKDGDAAILDEVRALVAKGHEVVVATSDRELALRSEALRARSVGAAWLLSLL</sequence>
<proteinExistence type="predicted"/>
<protein>
    <recommendedName>
        <fullName evidence="3">NYN domain-containing protein</fullName>
    </recommendedName>
</protein>
<reference evidence="1 2" key="1">
    <citation type="submission" date="2019-03" db="EMBL/GenBank/DDBJ databases">
        <authorList>
            <person name="Kim M.K.M."/>
        </authorList>
    </citation>
    <scope>NUCLEOTIDE SEQUENCE [LARGE SCALE GENOMIC DNA]</scope>
    <source>
        <strain evidence="1 2">18JY15-6</strain>
    </source>
</reference>
<dbReference type="OrthoDB" id="3404294at2"/>
<gene>
    <name evidence="1" type="ORF">EPD65_12695</name>
</gene>
<comment type="caution">
    <text evidence="1">The sequence shown here is derived from an EMBL/GenBank/DDBJ whole genome shotgun (WGS) entry which is preliminary data.</text>
</comment>
<evidence type="ECO:0000313" key="1">
    <source>
        <dbReference type="EMBL" id="TCJ22594.1"/>
    </source>
</evidence>
<evidence type="ECO:0008006" key="3">
    <source>
        <dbReference type="Google" id="ProtNLM"/>
    </source>
</evidence>
<keyword evidence="2" id="KW-1185">Reference proteome</keyword>
<evidence type="ECO:0000313" key="2">
    <source>
        <dbReference type="Proteomes" id="UP000295453"/>
    </source>
</evidence>